<dbReference type="InParanoid" id="A0A671WA92"/>
<dbReference type="Proteomes" id="UP000472265">
    <property type="component" value="Chromosome 6"/>
</dbReference>
<evidence type="ECO:0000313" key="5">
    <source>
        <dbReference type="Proteomes" id="UP000472265"/>
    </source>
</evidence>
<evidence type="ECO:0000259" key="3">
    <source>
        <dbReference type="PROSITE" id="PS51117"/>
    </source>
</evidence>
<organism evidence="4 5">
    <name type="scientific">Sparus aurata</name>
    <name type="common">Gilthead sea bream</name>
    <dbReference type="NCBI Taxonomy" id="8175"/>
    <lineage>
        <taxon>Eukaryota</taxon>
        <taxon>Metazoa</taxon>
        <taxon>Chordata</taxon>
        <taxon>Craniata</taxon>
        <taxon>Vertebrata</taxon>
        <taxon>Euteleostomi</taxon>
        <taxon>Actinopterygii</taxon>
        <taxon>Neopterygii</taxon>
        <taxon>Teleostei</taxon>
        <taxon>Neoteleostei</taxon>
        <taxon>Acanthomorphata</taxon>
        <taxon>Eupercaria</taxon>
        <taxon>Spariformes</taxon>
        <taxon>Sparidae</taxon>
        <taxon>Sparus</taxon>
    </lineage>
</organism>
<name>A0A671WA92_SPAAU</name>
<evidence type="ECO:0000313" key="4">
    <source>
        <dbReference type="Ensembl" id="ENSSAUP00010033526.1"/>
    </source>
</evidence>
<dbReference type="GeneTree" id="ENSGT00940000179808"/>
<evidence type="ECO:0000256" key="1">
    <source>
        <dbReference type="ARBA" id="ARBA00023157"/>
    </source>
</evidence>
<reference evidence="4" key="1">
    <citation type="submission" date="2021-04" db="EMBL/GenBank/DDBJ databases">
        <authorList>
            <consortium name="Wellcome Sanger Institute Data Sharing"/>
        </authorList>
    </citation>
    <scope>NUCLEOTIDE SEQUENCE [LARGE SCALE GENOMIC DNA]</scope>
</reference>
<dbReference type="InterPro" id="IPR008211">
    <property type="entry name" value="Laminin_N"/>
</dbReference>
<proteinExistence type="predicted"/>
<keyword evidence="5" id="KW-1185">Reference proteome</keyword>
<feature type="domain" description="Laminin N-terminal" evidence="3">
    <location>
        <begin position="38"/>
        <end position="99"/>
    </location>
</feature>
<dbReference type="PROSITE" id="PS51117">
    <property type="entry name" value="LAMININ_NTER"/>
    <property type="match status" value="1"/>
</dbReference>
<sequence>PLPFIFDGGHLVKHLISYWSAFLLTAIVAVSQAQTDCSRGACYPPSNDLLLGRAHQLQASSTCGLTGSEVYCTPYQQVGPQVYISINLQLNLPKVNNPD</sequence>
<keyword evidence="2" id="KW-0424">Laminin EGF-like domain</keyword>
<dbReference type="Ensembl" id="ENSSAUT00010035330.1">
    <property type="protein sequence ID" value="ENSSAUP00010033526.1"/>
    <property type="gene ID" value="ENSSAUG00010014245.1"/>
</dbReference>
<evidence type="ECO:0000256" key="2">
    <source>
        <dbReference type="ARBA" id="ARBA00023292"/>
    </source>
</evidence>
<protein>
    <recommendedName>
        <fullName evidence="3">Laminin N-terminal domain-containing protein</fullName>
    </recommendedName>
</protein>
<reference evidence="4" key="3">
    <citation type="submission" date="2025-09" db="UniProtKB">
        <authorList>
            <consortium name="Ensembl"/>
        </authorList>
    </citation>
    <scope>IDENTIFICATION</scope>
</reference>
<keyword evidence="1" id="KW-1015">Disulfide bond</keyword>
<accession>A0A671WA92</accession>
<reference evidence="4" key="2">
    <citation type="submission" date="2025-08" db="UniProtKB">
        <authorList>
            <consortium name="Ensembl"/>
        </authorList>
    </citation>
    <scope>IDENTIFICATION</scope>
</reference>
<dbReference type="AlphaFoldDB" id="A0A671WA92"/>
<dbReference type="Gene3D" id="2.60.120.260">
    <property type="entry name" value="Galactose-binding domain-like"/>
    <property type="match status" value="1"/>
</dbReference>